<sequence length="150" mass="17500">MNGCVINGTPVAVDFWKPTKAPQARLFFLTHLHADHTQGLTKTWRLPLYTSPTNSVLLQHQFQLPKSIIRELEVGETYLIPLDNEGYFGNILYCGDMRWYPELVRHKVLRSVVEERELDVLYLDNTFSAPYCVFPTREEAKQELFRIIET</sequence>
<evidence type="ECO:0008006" key="3">
    <source>
        <dbReference type="Google" id="ProtNLM"/>
    </source>
</evidence>
<dbReference type="AlphaFoldDB" id="A0AAW0WXQ3"/>
<protein>
    <recommendedName>
        <fullName evidence="3">Metallo-beta-lactamase domain-containing protein</fullName>
    </recommendedName>
</protein>
<dbReference type="GO" id="GO:0000723">
    <property type="term" value="P:telomere maintenance"/>
    <property type="evidence" value="ECO:0007669"/>
    <property type="project" value="TreeGrafter"/>
</dbReference>
<dbReference type="GO" id="GO:0035312">
    <property type="term" value="F:5'-3' DNA exonuclease activity"/>
    <property type="evidence" value="ECO:0007669"/>
    <property type="project" value="TreeGrafter"/>
</dbReference>
<accession>A0AAW0WXQ3</accession>
<evidence type="ECO:0000313" key="2">
    <source>
        <dbReference type="Proteomes" id="UP001445076"/>
    </source>
</evidence>
<dbReference type="PANTHER" id="PTHR23240">
    <property type="entry name" value="DNA CROSS-LINK REPAIR PROTEIN PSO2/SNM1-RELATED"/>
    <property type="match status" value="1"/>
</dbReference>
<dbReference type="GO" id="GO:0003684">
    <property type="term" value="F:damaged DNA binding"/>
    <property type="evidence" value="ECO:0007669"/>
    <property type="project" value="TreeGrafter"/>
</dbReference>
<name>A0AAW0WXQ3_CHEQU</name>
<comment type="caution">
    <text evidence="1">The sequence shown here is derived from an EMBL/GenBank/DDBJ whole genome shotgun (WGS) entry which is preliminary data.</text>
</comment>
<organism evidence="1 2">
    <name type="scientific">Cherax quadricarinatus</name>
    <name type="common">Australian red claw crayfish</name>
    <dbReference type="NCBI Taxonomy" id="27406"/>
    <lineage>
        <taxon>Eukaryota</taxon>
        <taxon>Metazoa</taxon>
        <taxon>Ecdysozoa</taxon>
        <taxon>Arthropoda</taxon>
        <taxon>Crustacea</taxon>
        <taxon>Multicrustacea</taxon>
        <taxon>Malacostraca</taxon>
        <taxon>Eumalacostraca</taxon>
        <taxon>Eucarida</taxon>
        <taxon>Decapoda</taxon>
        <taxon>Pleocyemata</taxon>
        <taxon>Astacidea</taxon>
        <taxon>Parastacoidea</taxon>
        <taxon>Parastacidae</taxon>
        <taxon>Cherax</taxon>
    </lineage>
</organism>
<dbReference type="Proteomes" id="UP001445076">
    <property type="component" value="Unassembled WGS sequence"/>
</dbReference>
<dbReference type="Gene3D" id="3.60.15.10">
    <property type="entry name" value="Ribonuclease Z/Hydroxyacylglutathione hydrolase-like"/>
    <property type="match status" value="2"/>
</dbReference>
<dbReference type="EMBL" id="JARKIK010000058">
    <property type="protein sequence ID" value="KAK8732214.1"/>
    <property type="molecule type" value="Genomic_DNA"/>
</dbReference>
<gene>
    <name evidence="1" type="ORF">OTU49_007244</name>
</gene>
<dbReference type="SUPFAM" id="SSF56281">
    <property type="entry name" value="Metallo-hydrolase/oxidoreductase"/>
    <property type="match status" value="1"/>
</dbReference>
<dbReference type="InterPro" id="IPR036866">
    <property type="entry name" value="RibonucZ/Hydroxyglut_hydro"/>
</dbReference>
<reference evidence="1 2" key="1">
    <citation type="journal article" date="2024" name="BMC Genomics">
        <title>Genome assembly of redclaw crayfish (Cherax quadricarinatus) provides insights into its immune adaptation and hypoxia tolerance.</title>
        <authorList>
            <person name="Liu Z."/>
            <person name="Zheng J."/>
            <person name="Li H."/>
            <person name="Fang K."/>
            <person name="Wang S."/>
            <person name="He J."/>
            <person name="Zhou D."/>
            <person name="Weng S."/>
            <person name="Chi M."/>
            <person name="Gu Z."/>
            <person name="He J."/>
            <person name="Li F."/>
            <person name="Wang M."/>
        </authorList>
    </citation>
    <scope>NUCLEOTIDE SEQUENCE [LARGE SCALE GENOMIC DNA]</scope>
    <source>
        <strain evidence="1">ZL_2023a</strain>
    </source>
</reference>
<dbReference type="GO" id="GO:0036297">
    <property type="term" value="P:interstrand cross-link repair"/>
    <property type="evidence" value="ECO:0007669"/>
    <property type="project" value="TreeGrafter"/>
</dbReference>
<keyword evidence="2" id="KW-1185">Reference proteome</keyword>
<proteinExistence type="predicted"/>
<dbReference type="PANTHER" id="PTHR23240:SF26">
    <property type="entry name" value="5' EXONUCLEASE APOLLO"/>
    <property type="match status" value="1"/>
</dbReference>
<evidence type="ECO:0000313" key="1">
    <source>
        <dbReference type="EMBL" id="KAK8732214.1"/>
    </source>
</evidence>
<dbReference type="GO" id="GO:0006303">
    <property type="term" value="P:double-strand break repair via nonhomologous end joining"/>
    <property type="evidence" value="ECO:0007669"/>
    <property type="project" value="TreeGrafter"/>
</dbReference>